<comment type="caution">
    <text evidence="2">The sequence shown here is derived from an EMBL/GenBank/DDBJ whole genome shotgun (WGS) entry which is preliminary data.</text>
</comment>
<reference evidence="2 3" key="1">
    <citation type="submission" date="2018-06" db="EMBL/GenBank/DDBJ databases">
        <title>Marinomonas sp. YLB-05 draft genome sequence.</title>
        <authorList>
            <person name="Yu L."/>
            <person name="Tang X."/>
        </authorList>
    </citation>
    <scope>NUCLEOTIDE SEQUENCE [LARGE SCALE GENOMIC DNA]</scope>
    <source>
        <strain evidence="2 3">YLB-05</strain>
    </source>
</reference>
<evidence type="ECO:0000256" key="1">
    <source>
        <dbReference type="SAM" id="Phobius"/>
    </source>
</evidence>
<keyword evidence="3" id="KW-1185">Reference proteome</keyword>
<protein>
    <submittedName>
        <fullName evidence="2">Uncharacterized protein</fullName>
    </submittedName>
</protein>
<organism evidence="2 3">
    <name type="scientific">Marinomonas piezotolerans</name>
    <dbReference type="NCBI Taxonomy" id="2213058"/>
    <lineage>
        <taxon>Bacteria</taxon>
        <taxon>Pseudomonadati</taxon>
        <taxon>Pseudomonadota</taxon>
        <taxon>Gammaproteobacteria</taxon>
        <taxon>Oceanospirillales</taxon>
        <taxon>Oceanospirillaceae</taxon>
        <taxon>Marinomonas</taxon>
    </lineage>
</organism>
<proteinExistence type="predicted"/>
<sequence>MLIKRRLTSHQRGWIMIEVIAAAALLATVVSVFQTQHAQLNQSVIATQEAYRQQQRMHLQKQIKEIFNVDIELPKSPVSVPRCRVCQGAGLRQVLAYELSQ</sequence>
<keyword evidence="1" id="KW-0472">Membrane</keyword>
<dbReference type="EMBL" id="QKRA01000005">
    <property type="protein sequence ID" value="RDL43925.1"/>
    <property type="molecule type" value="Genomic_DNA"/>
</dbReference>
<dbReference type="RefSeq" id="WP_115468410.1">
    <property type="nucleotide sequence ID" value="NZ_QKRA01000005.1"/>
</dbReference>
<gene>
    <name evidence="2" type="ORF">DN730_12135</name>
</gene>
<dbReference type="AlphaFoldDB" id="A0A370U837"/>
<name>A0A370U837_9GAMM</name>
<feature type="transmembrane region" description="Helical" evidence="1">
    <location>
        <begin position="12"/>
        <end position="33"/>
    </location>
</feature>
<dbReference type="Proteomes" id="UP000254326">
    <property type="component" value="Unassembled WGS sequence"/>
</dbReference>
<keyword evidence="1" id="KW-0812">Transmembrane</keyword>
<accession>A0A370U837</accession>
<evidence type="ECO:0000313" key="3">
    <source>
        <dbReference type="Proteomes" id="UP000254326"/>
    </source>
</evidence>
<keyword evidence="1" id="KW-1133">Transmembrane helix</keyword>
<evidence type="ECO:0000313" key="2">
    <source>
        <dbReference type="EMBL" id="RDL43925.1"/>
    </source>
</evidence>